<dbReference type="GO" id="GO:0008270">
    <property type="term" value="F:zinc ion binding"/>
    <property type="evidence" value="ECO:0007669"/>
    <property type="project" value="UniProtKB-KW"/>
</dbReference>
<feature type="domain" description="C3H1-type" evidence="6">
    <location>
        <begin position="6"/>
        <end position="32"/>
    </location>
</feature>
<dbReference type="InterPro" id="IPR000571">
    <property type="entry name" value="Znf_CCCH"/>
</dbReference>
<accession>A0AA38ZD70</accession>
<evidence type="ECO:0000256" key="2">
    <source>
        <dbReference type="ARBA" id="ARBA00022771"/>
    </source>
</evidence>
<dbReference type="PROSITE" id="PS50103">
    <property type="entry name" value="ZF_C3H1"/>
    <property type="match status" value="1"/>
</dbReference>
<comment type="caution">
    <text evidence="7">The sequence shown here is derived from an EMBL/GenBank/DDBJ whole genome shotgun (WGS) entry which is preliminary data.</text>
</comment>
<feature type="compositionally biased region" description="Basic residues" evidence="5">
    <location>
        <begin position="87"/>
        <end position="98"/>
    </location>
</feature>
<dbReference type="SMART" id="SM00356">
    <property type="entry name" value="ZnF_C3H1"/>
    <property type="match status" value="1"/>
</dbReference>
<organism evidence="7 8">
    <name type="scientific">Vitis rotundifolia</name>
    <name type="common">Muscadine grape</name>
    <dbReference type="NCBI Taxonomy" id="103349"/>
    <lineage>
        <taxon>Eukaryota</taxon>
        <taxon>Viridiplantae</taxon>
        <taxon>Streptophyta</taxon>
        <taxon>Embryophyta</taxon>
        <taxon>Tracheophyta</taxon>
        <taxon>Spermatophyta</taxon>
        <taxon>Magnoliopsida</taxon>
        <taxon>eudicotyledons</taxon>
        <taxon>Gunneridae</taxon>
        <taxon>Pentapetalae</taxon>
        <taxon>rosids</taxon>
        <taxon>Vitales</taxon>
        <taxon>Vitaceae</taxon>
        <taxon>Viteae</taxon>
        <taxon>Vitis</taxon>
    </lineage>
</organism>
<evidence type="ECO:0000313" key="8">
    <source>
        <dbReference type="Proteomes" id="UP001168098"/>
    </source>
</evidence>
<dbReference type="PANTHER" id="PTHR38160">
    <property type="entry name" value="ZINC FINGER CCCH DOMAIN-CONTAINING PROTEIN 40"/>
    <property type="match status" value="1"/>
</dbReference>
<dbReference type="InterPro" id="IPR045868">
    <property type="entry name" value="Znf_C3H13/40"/>
</dbReference>
<keyword evidence="8" id="KW-1185">Reference proteome</keyword>
<evidence type="ECO:0000256" key="5">
    <source>
        <dbReference type="SAM" id="MobiDB-lite"/>
    </source>
</evidence>
<dbReference type="EMBL" id="JARBHA010000012">
    <property type="protein sequence ID" value="KAJ9686732.1"/>
    <property type="molecule type" value="Genomic_DNA"/>
</dbReference>
<dbReference type="Proteomes" id="UP001168098">
    <property type="component" value="Unassembled WGS sequence"/>
</dbReference>
<feature type="compositionally biased region" description="Basic and acidic residues" evidence="5">
    <location>
        <begin position="48"/>
        <end position="60"/>
    </location>
</feature>
<feature type="compositionally biased region" description="Basic and acidic residues" evidence="5">
    <location>
        <begin position="115"/>
        <end position="125"/>
    </location>
</feature>
<gene>
    <name evidence="7" type="ORF">PVL29_015535</name>
</gene>
<feature type="region of interest" description="Disordered" evidence="5">
    <location>
        <begin position="229"/>
        <end position="293"/>
    </location>
</feature>
<keyword evidence="2 4" id="KW-0863">Zinc-finger</keyword>
<dbReference type="InterPro" id="IPR036855">
    <property type="entry name" value="Znf_CCCH_sf"/>
</dbReference>
<dbReference type="Gene3D" id="4.10.1000.10">
    <property type="entry name" value="Zinc finger, CCCH-type"/>
    <property type="match status" value="1"/>
</dbReference>
<name>A0AA38ZD70_VITRO</name>
<proteinExistence type="predicted"/>
<evidence type="ECO:0000256" key="3">
    <source>
        <dbReference type="ARBA" id="ARBA00022833"/>
    </source>
</evidence>
<dbReference type="SUPFAM" id="SSF90229">
    <property type="entry name" value="CCCH zinc finger"/>
    <property type="match status" value="1"/>
</dbReference>
<evidence type="ECO:0000256" key="4">
    <source>
        <dbReference type="PROSITE-ProRule" id="PRU00723"/>
    </source>
</evidence>
<protein>
    <recommendedName>
        <fullName evidence="6">C3H1-type domain-containing protein</fullName>
    </recommendedName>
</protein>
<reference evidence="7 8" key="1">
    <citation type="journal article" date="2023" name="BMC Biotechnol.">
        <title>Vitis rotundifolia cv Carlos genome sequencing.</title>
        <authorList>
            <person name="Huff M."/>
            <person name="Hulse-Kemp A."/>
            <person name="Scheffler B."/>
            <person name="Youngblood R."/>
            <person name="Simpson S."/>
            <person name="Babiker E."/>
            <person name="Staton M."/>
        </authorList>
    </citation>
    <scope>NUCLEOTIDE SEQUENCE [LARGE SCALE GENOMIC DNA]</scope>
    <source>
        <tissue evidence="7">Leaf</tissue>
    </source>
</reference>
<evidence type="ECO:0000259" key="6">
    <source>
        <dbReference type="PROSITE" id="PS50103"/>
    </source>
</evidence>
<sequence length="448" mass="49905">MVERKLYKTKLCVLYERGHCPRQTCSFAHGDAELRGFSGSFNGRRDYRDDDLRDKLDRRHSPPRRYSPGRGARSRPVIHGYSPSRSVGKKSDRKHRRKQQLDGQSDFSGSLKISDGTDDRLKEGKLASSGSKNVLGEQLKQVQLDIDKLDDHKSQLKTYMEESVQEADSLASRIQELESQLCKEKEDCKRITSKIKKFIKAHSRYLRIQDDLKRSEARLQKLGNQLISDTSKHANEEDSSIDILSDGEPTGNHVVSPKNGQQIKASPSKKRVHSNLGNLDAAEGSKPGKVAKGEGFLAGTTRSEKLSRWKMQHAQLMHKKEAEVLDNGNSGSKPLTIEGKHKRGKNVSASIPLADKLKGLESGLVLPSTSMAAHAVDEIETVETEKIETVETASREVDKVAAYEIPGLPFPPPPPPPHPRNAYSQYKGEDENVDVDGIEEEMVDVDTI</sequence>
<dbReference type="AlphaFoldDB" id="A0AA38ZD70"/>
<keyword evidence="3 4" id="KW-0862">Zinc</keyword>
<feature type="region of interest" description="Disordered" evidence="5">
    <location>
        <begin position="48"/>
        <end position="129"/>
    </location>
</feature>
<evidence type="ECO:0000256" key="1">
    <source>
        <dbReference type="ARBA" id="ARBA00022723"/>
    </source>
</evidence>
<keyword evidence="1 4" id="KW-0479">Metal-binding</keyword>
<dbReference type="PANTHER" id="PTHR38160:SF1">
    <property type="entry name" value="ZINC FINGER CCCH DOMAIN-CONTAINING PROTEIN 40"/>
    <property type="match status" value="1"/>
</dbReference>
<evidence type="ECO:0000313" key="7">
    <source>
        <dbReference type="EMBL" id="KAJ9686732.1"/>
    </source>
</evidence>
<feature type="zinc finger region" description="C3H1-type" evidence="4">
    <location>
        <begin position="6"/>
        <end position="32"/>
    </location>
</feature>